<dbReference type="EMBL" id="LXQA010004796">
    <property type="protein sequence ID" value="MCH83196.1"/>
    <property type="molecule type" value="Genomic_DNA"/>
</dbReference>
<name>A0A392M719_9FABA</name>
<dbReference type="Proteomes" id="UP000265520">
    <property type="component" value="Unassembled WGS sequence"/>
</dbReference>
<comment type="caution">
    <text evidence="1">The sequence shown here is derived from an EMBL/GenBank/DDBJ whole genome shotgun (WGS) entry which is preliminary data.</text>
</comment>
<organism evidence="1 2">
    <name type="scientific">Trifolium medium</name>
    <dbReference type="NCBI Taxonomy" id="97028"/>
    <lineage>
        <taxon>Eukaryota</taxon>
        <taxon>Viridiplantae</taxon>
        <taxon>Streptophyta</taxon>
        <taxon>Embryophyta</taxon>
        <taxon>Tracheophyta</taxon>
        <taxon>Spermatophyta</taxon>
        <taxon>Magnoliopsida</taxon>
        <taxon>eudicotyledons</taxon>
        <taxon>Gunneridae</taxon>
        <taxon>Pentapetalae</taxon>
        <taxon>rosids</taxon>
        <taxon>fabids</taxon>
        <taxon>Fabales</taxon>
        <taxon>Fabaceae</taxon>
        <taxon>Papilionoideae</taxon>
        <taxon>50 kb inversion clade</taxon>
        <taxon>NPAAA clade</taxon>
        <taxon>Hologalegina</taxon>
        <taxon>IRL clade</taxon>
        <taxon>Trifolieae</taxon>
        <taxon>Trifolium</taxon>
    </lineage>
</organism>
<evidence type="ECO:0000313" key="1">
    <source>
        <dbReference type="EMBL" id="MCH83196.1"/>
    </source>
</evidence>
<feature type="non-terminal residue" evidence="1">
    <location>
        <position position="1"/>
    </location>
</feature>
<evidence type="ECO:0000313" key="2">
    <source>
        <dbReference type="Proteomes" id="UP000265520"/>
    </source>
</evidence>
<gene>
    <name evidence="1" type="ORF">A2U01_0004013</name>
</gene>
<protein>
    <submittedName>
        <fullName evidence="1">Uncharacterized protein</fullName>
    </submittedName>
</protein>
<dbReference type="AlphaFoldDB" id="A0A392M719"/>
<proteinExistence type="predicted"/>
<sequence>PYNELYSSAISIQTGMRGMDARCELRCATIIIQEHFKVTGLKIVAIKVVRFWTLLEGNYVKVCLDIVLAKDLLLTFVVVR</sequence>
<reference evidence="1 2" key="1">
    <citation type="journal article" date="2018" name="Front. Plant Sci.">
        <title>Red Clover (Trifolium pratense) and Zigzag Clover (T. medium) - A Picture of Genomic Similarities and Differences.</title>
        <authorList>
            <person name="Dluhosova J."/>
            <person name="Istvanek J."/>
            <person name="Nedelnik J."/>
            <person name="Repkova J."/>
        </authorList>
    </citation>
    <scope>NUCLEOTIDE SEQUENCE [LARGE SCALE GENOMIC DNA]</scope>
    <source>
        <strain evidence="2">cv. 10/8</strain>
        <tissue evidence="1">Leaf</tissue>
    </source>
</reference>
<keyword evidence="2" id="KW-1185">Reference proteome</keyword>
<accession>A0A392M719</accession>